<feature type="coiled-coil region" evidence="1">
    <location>
        <begin position="248"/>
        <end position="282"/>
    </location>
</feature>
<dbReference type="InterPro" id="IPR027417">
    <property type="entry name" value="P-loop_NTPase"/>
</dbReference>
<dbReference type="Pfam" id="PF13476">
    <property type="entry name" value="AAA_23"/>
    <property type="match status" value="1"/>
</dbReference>
<dbReference type="Proteomes" id="UP000215214">
    <property type="component" value="Chromosome TJEJU"/>
</dbReference>
<reference evidence="3 4" key="1">
    <citation type="submission" date="2017-07" db="EMBL/GenBank/DDBJ databases">
        <authorList>
            <person name="Sun Z.S."/>
            <person name="Albrecht U."/>
            <person name="Echele G."/>
            <person name="Lee C.C."/>
        </authorList>
    </citation>
    <scope>NUCLEOTIDE SEQUENCE [LARGE SCALE GENOMIC DNA]</scope>
    <source>
        <strain evidence="4">type strain: KCTC 22618</strain>
    </source>
</reference>
<feature type="coiled-coil region" evidence="1">
    <location>
        <begin position="867"/>
        <end position="992"/>
    </location>
</feature>
<name>A0A238U943_9FLAO</name>
<sequence>MKILKITLQNINSLKSNVPIVIDFENDQFKDVGLYAITGSTGAGKTTILDAITIALYHSVPRFNGTKATLTDVVSHGAKEAFSAVTFENNNTIYEGYWGIRLANKSGVLLKNPIEKVSLKNLSTQKTLADQKRKYLEVVEKVTQLDYTQFLRSVMLAQGDFASFLTAKGPEKGKLLEQITGEQVYKKIGQSILERKSKEENILKELQSTINSADVLNDEVKNELIAKDKSLDTNLTEIEKEIKATQLIVDWYIKQHKLNEEAKKLEENSEKIEVYIKKHKTELDALALHEKAMPFKEIIDNFNRVEKSKNDQINQLKLIDASLVTLKPKIESLEKQVTVSTKELELANKEFNDWLPKFDIITKLDNSLKIELENKQKTSLQLNEVTNKIKNCKAEQKDFIDNIKENKEAIKKSELFLNENAFLKEVALEISSWTKDLTTLKVDTKSLKEDENTISLKKKEIEKTNSLLKDETSLLNQKTTALKKVEKEYDDVSEKLLKNNITDLLNQKKEFTKKEANWIQFKNLSIQTINAQKEYSNLLVKKKTKENDLKAIIDQLQIVQKDLTNQEKAVSDASKILDLEKSIAKYETDRQHLVKGEPCGLCGATEHPYADNLKVINISKAEEELLHRQKRLKEITTEKSDLDKNEVALNTSIKGFNTQLKTIENELISFKTSATPLSIDCELTDSSKITSELTQISKQISKVDDSLKVAQNLQKTKNELSETIKTQKTTINTLNTSLATHKEKIKNIEKNIVAIQKTIDSLTKSCSELEKDLTTKLAKFKYELPAISNVDSFIKEIETAILQFNQNQKVSDQLKANDKLFNSKLENTNKQLETYNTSEKEYLLSIKNSDKTFADLQTKRSTILPLNTSVENKRATLNTNKNKLTEQLDGIQKELQKQLKIKTEKDTLKTQNLEDQKKLTKELNTLKTNLNALILDSDFENKETIEKALLDKETVVKYNDSKESIKRNQLKIKALKEENVKAIKELNETKKFELTQTESTSTLEHLNTEKKNNLTEKGKIQEAFRKDKEIRDRNQNIYKKIDTQESICSVWRDLFRVIGNSKDAFNVYVQRLTLKHLLDLANVHLYKLNKRYSLKMEDNYKPKEELNFSLIDHYQTDQVRLVDTSSGGEKFIISLALALGLSDLASKNVRIDSLFIDEGFGTLDKNSLEIVISTLETLQSQGKMIGIISHVENLKERISTQIKITKKSNGVSAVDIV</sequence>
<dbReference type="Pfam" id="PF13558">
    <property type="entry name" value="SbcC_Walker_B"/>
    <property type="match status" value="1"/>
</dbReference>
<accession>A0A238U943</accession>
<proteinExistence type="predicted"/>
<dbReference type="SUPFAM" id="SSF52540">
    <property type="entry name" value="P-loop containing nucleoside triphosphate hydrolases"/>
    <property type="match status" value="2"/>
</dbReference>
<dbReference type="RefSeq" id="WP_095071448.1">
    <property type="nucleotide sequence ID" value="NZ_LT899436.1"/>
</dbReference>
<feature type="coiled-coil region" evidence="1">
    <location>
        <begin position="710"/>
        <end position="772"/>
    </location>
</feature>
<evidence type="ECO:0000256" key="1">
    <source>
        <dbReference type="SAM" id="Coils"/>
    </source>
</evidence>
<dbReference type="GO" id="GO:0006302">
    <property type="term" value="P:double-strand break repair"/>
    <property type="evidence" value="ECO:0007669"/>
    <property type="project" value="InterPro"/>
</dbReference>
<dbReference type="Gene3D" id="1.10.287.1490">
    <property type="match status" value="1"/>
</dbReference>
<feature type="coiled-coil region" evidence="1">
    <location>
        <begin position="468"/>
        <end position="514"/>
    </location>
</feature>
<dbReference type="InterPro" id="IPR038729">
    <property type="entry name" value="Rad50/SbcC_AAA"/>
</dbReference>
<dbReference type="KEGG" id="tje:TJEJU_1869"/>
<keyword evidence="1" id="KW-0175">Coiled coil</keyword>
<evidence type="ECO:0000313" key="3">
    <source>
        <dbReference type="EMBL" id="SNR15575.1"/>
    </source>
</evidence>
<dbReference type="OrthoDB" id="9795626at2"/>
<dbReference type="GO" id="GO:0016887">
    <property type="term" value="F:ATP hydrolysis activity"/>
    <property type="evidence" value="ECO:0007669"/>
    <property type="project" value="InterPro"/>
</dbReference>
<dbReference type="EMBL" id="LT899436">
    <property type="protein sequence ID" value="SNR15575.1"/>
    <property type="molecule type" value="Genomic_DNA"/>
</dbReference>
<dbReference type="AlphaFoldDB" id="A0A238U943"/>
<protein>
    <submittedName>
        <fullName evidence="3">Exonuclease SbcC</fullName>
    </submittedName>
</protein>
<dbReference type="Gene3D" id="3.40.50.300">
    <property type="entry name" value="P-loop containing nucleotide triphosphate hydrolases"/>
    <property type="match status" value="2"/>
</dbReference>
<dbReference type="GO" id="GO:0004527">
    <property type="term" value="F:exonuclease activity"/>
    <property type="evidence" value="ECO:0007669"/>
    <property type="project" value="UniProtKB-KW"/>
</dbReference>
<evidence type="ECO:0000259" key="2">
    <source>
        <dbReference type="Pfam" id="PF13476"/>
    </source>
</evidence>
<gene>
    <name evidence="3" type="primary">sbcC</name>
    <name evidence="3" type="ORF">TJEJU_1869</name>
</gene>
<dbReference type="PANTHER" id="PTHR32114:SF2">
    <property type="entry name" value="ABC TRANSPORTER ABCH.3"/>
    <property type="match status" value="1"/>
</dbReference>
<organism evidence="3 4">
    <name type="scientific">Tenacibaculum jejuense</name>
    <dbReference type="NCBI Taxonomy" id="584609"/>
    <lineage>
        <taxon>Bacteria</taxon>
        <taxon>Pseudomonadati</taxon>
        <taxon>Bacteroidota</taxon>
        <taxon>Flavobacteriia</taxon>
        <taxon>Flavobacteriales</taxon>
        <taxon>Flavobacteriaceae</taxon>
        <taxon>Tenacibaculum</taxon>
    </lineage>
</organism>
<dbReference type="PANTHER" id="PTHR32114">
    <property type="entry name" value="ABC TRANSPORTER ABCH.3"/>
    <property type="match status" value="1"/>
</dbReference>
<keyword evidence="3" id="KW-0378">Hydrolase</keyword>
<keyword evidence="3" id="KW-0269">Exonuclease</keyword>
<feature type="coiled-coil region" evidence="1">
    <location>
        <begin position="375"/>
        <end position="402"/>
    </location>
</feature>
<evidence type="ECO:0000313" key="4">
    <source>
        <dbReference type="Proteomes" id="UP000215214"/>
    </source>
</evidence>
<keyword evidence="4" id="KW-1185">Reference proteome</keyword>
<feature type="domain" description="Rad50/SbcC-type AAA" evidence="2">
    <location>
        <begin position="5"/>
        <end position="243"/>
    </location>
</feature>
<keyword evidence="3" id="KW-0540">Nuclease</keyword>